<gene>
    <name evidence="1" type="ORF">METZ01_LOCUS391327</name>
</gene>
<name>A0A382UW40_9ZZZZ</name>
<accession>A0A382UW40</accession>
<organism evidence="1">
    <name type="scientific">marine metagenome</name>
    <dbReference type="NCBI Taxonomy" id="408172"/>
    <lineage>
        <taxon>unclassified sequences</taxon>
        <taxon>metagenomes</taxon>
        <taxon>ecological metagenomes</taxon>
    </lineage>
</organism>
<dbReference type="EMBL" id="UINC01147259">
    <property type="protein sequence ID" value="SVD38473.1"/>
    <property type="molecule type" value="Genomic_DNA"/>
</dbReference>
<evidence type="ECO:0000313" key="1">
    <source>
        <dbReference type="EMBL" id="SVD38473.1"/>
    </source>
</evidence>
<sequence length="35" mass="4160">MKEWITKASSQVKINGINTLAYEFWFSPDNKIVHY</sequence>
<proteinExistence type="predicted"/>
<protein>
    <submittedName>
        <fullName evidence="1">Uncharacterized protein</fullName>
    </submittedName>
</protein>
<reference evidence="1" key="1">
    <citation type="submission" date="2018-05" db="EMBL/GenBank/DDBJ databases">
        <authorList>
            <person name="Lanie J.A."/>
            <person name="Ng W.-L."/>
            <person name="Kazmierczak K.M."/>
            <person name="Andrzejewski T.M."/>
            <person name="Davidsen T.M."/>
            <person name="Wayne K.J."/>
            <person name="Tettelin H."/>
            <person name="Glass J.I."/>
            <person name="Rusch D."/>
            <person name="Podicherti R."/>
            <person name="Tsui H.-C.T."/>
            <person name="Winkler M.E."/>
        </authorList>
    </citation>
    <scope>NUCLEOTIDE SEQUENCE</scope>
</reference>
<feature type="non-terminal residue" evidence="1">
    <location>
        <position position="35"/>
    </location>
</feature>
<dbReference type="AlphaFoldDB" id="A0A382UW40"/>